<keyword evidence="3" id="KW-1185">Reference proteome</keyword>
<dbReference type="EMBL" id="JACEFO010001719">
    <property type="protein sequence ID" value="KAF8717008.1"/>
    <property type="molecule type" value="Genomic_DNA"/>
</dbReference>
<protein>
    <submittedName>
        <fullName evidence="2">Uncharacterized protein</fullName>
    </submittedName>
</protein>
<feature type="compositionally biased region" description="Basic and acidic residues" evidence="1">
    <location>
        <begin position="88"/>
        <end position="101"/>
    </location>
</feature>
<dbReference type="OrthoDB" id="628719at2759"/>
<accession>A0A835EVW8</accession>
<gene>
    <name evidence="2" type="ORF">HU200_026117</name>
</gene>
<evidence type="ECO:0000313" key="3">
    <source>
        <dbReference type="Proteomes" id="UP000636709"/>
    </source>
</evidence>
<dbReference type="AlphaFoldDB" id="A0A835EVW8"/>
<comment type="caution">
    <text evidence="2">The sequence shown here is derived from an EMBL/GenBank/DDBJ whole genome shotgun (WGS) entry which is preliminary data.</text>
</comment>
<evidence type="ECO:0000313" key="2">
    <source>
        <dbReference type="EMBL" id="KAF8717008.1"/>
    </source>
</evidence>
<feature type="compositionally biased region" description="Polar residues" evidence="1">
    <location>
        <begin position="1"/>
        <end position="10"/>
    </location>
</feature>
<feature type="region of interest" description="Disordered" evidence="1">
    <location>
        <begin position="1"/>
        <end position="144"/>
    </location>
</feature>
<name>A0A835EVW8_9POAL</name>
<dbReference type="PANTHER" id="PTHR33738:SF4">
    <property type="entry name" value="OS01G0848900 PROTEIN"/>
    <property type="match status" value="1"/>
</dbReference>
<organism evidence="2 3">
    <name type="scientific">Digitaria exilis</name>
    <dbReference type="NCBI Taxonomy" id="1010633"/>
    <lineage>
        <taxon>Eukaryota</taxon>
        <taxon>Viridiplantae</taxon>
        <taxon>Streptophyta</taxon>
        <taxon>Embryophyta</taxon>
        <taxon>Tracheophyta</taxon>
        <taxon>Spermatophyta</taxon>
        <taxon>Magnoliopsida</taxon>
        <taxon>Liliopsida</taxon>
        <taxon>Poales</taxon>
        <taxon>Poaceae</taxon>
        <taxon>PACMAD clade</taxon>
        <taxon>Panicoideae</taxon>
        <taxon>Panicodae</taxon>
        <taxon>Paniceae</taxon>
        <taxon>Anthephorinae</taxon>
        <taxon>Digitaria</taxon>
    </lineage>
</organism>
<evidence type="ECO:0000256" key="1">
    <source>
        <dbReference type="SAM" id="MobiDB-lite"/>
    </source>
</evidence>
<dbReference type="Proteomes" id="UP000636709">
    <property type="component" value="Unassembled WGS sequence"/>
</dbReference>
<feature type="compositionally biased region" description="Polar residues" evidence="1">
    <location>
        <begin position="120"/>
        <end position="132"/>
    </location>
</feature>
<dbReference type="PANTHER" id="PTHR33738">
    <property type="entry name" value="EMB|CAB82975.1"/>
    <property type="match status" value="1"/>
</dbReference>
<sequence>MEPKKSSPQHQPRAMDPKKSSHHGAGAAAAANDAKSPLSSLFYPQEPRVNGKDQDLYNILYKGQSGSTQPGTTHGKPQWNPSKSHSTHAKDSKKSPLHDSVDTSCFGSSVHYGGRDYYGGSTTKQGTESSTDYKVAKKDPAADSHGDWWQGIIL</sequence>
<proteinExistence type="predicted"/>
<feature type="compositionally biased region" description="Basic and acidic residues" evidence="1">
    <location>
        <begin position="134"/>
        <end position="144"/>
    </location>
</feature>
<reference evidence="2" key="1">
    <citation type="submission" date="2020-07" db="EMBL/GenBank/DDBJ databases">
        <title>Genome sequence and genetic diversity analysis of an under-domesticated orphan crop, white fonio (Digitaria exilis).</title>
        <authorList>
            <person name="Bennetzen J.L."/>
            <person name="Chen S."/>
            <person name="Ma X."/>
            <person name="Wang X."/>
            <person name="Yssel A.E.J."/>
            <person name="Chaluvadi S.R."/>
            <person name="Johnson M."/>
            <person name="Gangashetty P."/>
            <person name="Hamidou F."/>
            <person name="Sanogo M.D."/>
            <person name="Zwaenepoel A."/>
            <person name="Wallace J."/>
            <person name="Van De Peer Y."/>
            <person name="Van Deynze A."/>
        </authorList>
    </citation>
    <scope>NUCLEOTIDE SEQUENCE</scope>
    <source>
        <tissue evidence="2">Leaves</tissue>
    </source>
</reference>